<dbReference type="EMBL" id="CM042050">
    <property type="protein sequence ID" value="KAI3734328.1"/>
    <property type="molecule type" value="Genomic_DNA"/>
</dbReference>
<name>A0ACB9CJI9_ARCLA</name>
<protein>
    <submittedName>
        <fullName evidence="1">Uncharacterized protein</fullName>
    </submittedName>
</protein>
<keyword evidence="2" id="KW-1185">Reference proteome</keyword>
<dbReference type="Proteomes" id="UP001055879">
    <property type="component" value="Linkage Group LG04"/>
</dbReference>
<gene>
    <name evidence="1" type="ORF">L6452_13794</name>
</gene>
<evidence type="ECO:0000313" key="2">
    <source>
        <dbReference type="Proteomes" id="UP001055879"/>
    </source>
</evidence>
<comment type="caution">
    <text evidence="1">The sequence shown here is derived from an EMBL/GenBank/DDBJ whole genome shotgun (WGS) entry which is preliminary data.</text>
</comment>
<accession>A0ACB9CJI9</accession>
<reference evidence="2" key="1">
    <citation type="journal article" date="2022" name="Mol. Ecol. Resour.">
        <title>The genomes of chicory, endive, great burdock and yacon provide insights into Asteraceae palaeo-polyploidization history and plant inulin production.</title>
        <authorList>
            <person name="Fan W."/>
            <person name="Wang S."/>
            <person name="Wang H."/>
            <person name="Wang A."/>
            <person name="Jiang F."/>
            <person name="Liu H."/>
            <person name="Zhao H."/>
            <person name="Xu D."/>
            <person name="Zhang Y."/>
        </authorList>
    </citation>
    <scope>NUCLEOTIDE SEQUENCE [LARGE SCALE GENOMIC DNA]</scope>
    <source>
        <strain evidence="2">cv. Niubang</strain>
    </source>
</reference>
<evidence type="ECO:0000313" key="1">
    <source>
        <dbReference type="EMBL" id="KAI3734328.1"/>
    </source>
</evidence>
<proteinExistence type="predicted"/>
<sequence length="104" mass="11629">MEIAWRYFFQGLMILLVGAFNNSSESFEQQISGIAKFGGFVVDIKFEKGCPIKPSGWFHGLSQCSIAKFGGFAVDIKFEKDRSMASNGYDPQMGNSTEVKWELV</sequence>
<reference evidence="1 2" key="2">
    <citation type="journal article" date="2022" name="Mol. Ecol. Resour.">
        <title>The genomes of chicory, endive, great burdock and yacon provide insights into Asteraceae paleo-polyploidization history and plant inulin production.</title>
        <authorList>
            <person name="Fan W."/>
            <person name="Wang S."/>
            <person name="Wang H."/>
            <person name="Wang A."/>
            <person name="Jiang F."/>
            <person name="Liu H."/>
            <person name="Zhao H."/>
            <person name="Xu D."/>
            <person name="Zhang Y."/>
        </authorList>
    </citation>
    <scope>NUCLEOTIDE SEQUENCE [LARGE SCALE GENOMIC DNA]</scope>
    <source>
        <strain evidence="2">cv. Niubang</strain>
    </source>
</reference>
<organism evidence="1 2">
    <name type="scientific">Arctium lappa</name>
    <name type="common">Greater burdock</name>
    <name type="synonym">Lappa major</name>
    <dbReference type="NCBI Taxonomy" id="4217"/>
    <lineage>
        <taxon>Eukaryota</taxon>
        <taxon>Viridiplantae</taxon>
        <taxon>Streptophyta</taxon>
        <taxon>Embryophyta</taxon>
        <taxon>Tracheophyta</taxon>
        <taxon>Spermatophyta</taxon>
        <taxon>Magnoliopsida</taxon>
        <taxon>eudicotyledons</taxon>
        <taxon>Gunneridae</taxon>
        <taxon>Pentapetalae</taxon>
        <taxon>asterids</taxon>
        <taxon>campanulids</taxon>
        <taxon>Asterales</taxon>
        <taxon>Asteraceae</taxon>
        <taxon>Carduoideae</taxon>
        <taxon>Cardueae</taxon>
        <taxon>Arctiinae</taxon>
        <taxon>Arctium</taxon>
    </lineage>
</organism>